<evidence type="ECO:0000313" key="2">
    <source>
        <dbReference type="Proteomes" id="UP000075243"/>
    </source>
</evidence>
<dbReference type="Gramene" id="C.cajan_45015.t">
    <property type="protein sequence ID" value="C.cajan_45015.t.cds1"/>
    <property type="gene ID" value="C.cajan_45015"/>
</dbReference>
<proteinExistence type="predicted"/>
<accession>A0A151UDR5</accession>
<sequence length="212" mass="24877">MQLYWFPNYIYSTLDQMSRDFIWKGSSRKGINLVAWTKITRRRREGGLNTRISRFKNVSLLGKLVWDLLQGHDKFWVLIMSKKYLLSDSILKCQRKQGSYVWRAIIKACDFLLPGFKLKLGNGDVSFWFEDWTGEGPLCEKVWAIDVHDLEMRVRDVWNEEGWNLSSLWTSLSEDFNHVLLKQTLLLSEGLHDCIVWQPDLTGNYSAKSGYN</sequence>
<reference evidence="1" key="1">
    <citation type="journal article" date="2012" name="Nat. Biotechnol.">
        <title>Draft genome sequence of pigeonpea (Cajanus cajan), an orphan legume crop of resource-poor farmers.</title>
        <authorList>
            <person name="Varshney R.K."/>
            <person name="Chen W."/>
            <person name="Li Y."/>
            <person name="Bharti A.K."/>
            <person name="Saxena R.K."/>
            <person name="Schlueter J.A."/>
            <person name="Donoghue M.T."/>
            <person name="Azam S."/>
            <person name="Fan G."/>
            <person name="Whaley A.M."/>
            <person name="Farmer A.D."/>
            <person name="Sheridan J."/>
            <person name="Iwata A."/>
            <person name="Tuteja R."/>
            <person name="Penmetsa R.V."/>
            <person name="Wu W."/>
            <person name="Upadhyaya H.D."/>
            <person name="Yang S.P."/>
            <person name="Shah T."/>
            <person name="Saxena K.B."/>
            <person name="Michael T."/>
            <person name="McCombie W.R."/>
            <person name="Yang B."/>
            <person name="Zhang G."/>
            <person name="Yang H."/>
            <person name="Wang J."/>
            <person name="Spillane C."/>
            <person name="Cook D.R."/>
            <person name="May G.D."/>
            <person name="Xu X."/>
            <person name="Jackson S.A."/>
        </authorList>
    </citation>
    <scope>NUCLEOTIDE SEQUENCE [LARGE SCALE GENOMIC DNA]</scope>
</reference>
<dbReference type="Proteomes" id="UP000075243">
    <property type="component" value="Unassembled WGS sequence"/>
</dbReference>
<dbReference type="PANTHER" id="PTHR33116">
    <property type="entry name" value="REVERSE TRANSCRIPTASE ZINC-BINDING DOMAIN-CONTAINING PROTEIN-RELATED-RELATED"/>
    <property type="match status" value="1"/>
</dbReference>
<protein>
    <submittedName>
        <fullName evidence="1">Ribonuclease H protein At1g65750 family</fullName>
    </submittedName>
</protein>
<dbReference type="EMBL" id="AGCT01023580">
    <property type="protein sequence ID" value="KYP77486.1"/>
    <property type="molecule type" value="Genomic_DNA"/>
</dbReference>
<evidence type="ECO:0000313" key="1">
    <source>
        <dbReference type="EMBL" id="KYP77486.1"/>
    </source>
</evidence>
<dbReference type="PANTHER" id="PTHR33116:SF78">
    <property type="entry name" value="OS12G0587133 PROTEIN"/>
    <property type="match status" value="1"/>
</dbReference>
<name>A0A151UDR5_CAJCA</name>
<dbReference type="AlphaFoldDB" id="A0A151UDR5"/>
<comment type="caution">
    <text evidence="1">The sequence shown here is derived from an EMBL/GenBank/DDBJ whole genome shotgun (WGS) entry which is preliminary data.</text>
</comment>
<keyword evidence="2" id="KW-1185">Reference proteome</keyword>
<organism evidence="1 2">
    <name type="scientific">Cajanus cajan</name>
    <name type="common">Pigeon pea</name>
    <name type="synonym">Cajanus indicus</name>
    <dbReference type="NCBI Taxonomy" id="3821"/>
    <lineage>
        <taxon>Eukaryota</taxon>
        <taxon>Viridiplantae</taxon>
        <taxon>Streptophyta</taxon>
        <taxon>Embryophyta</taxon>
        <taxon>Tracheophyta</taxon>
        <taxon>Spermatophyta</taxon>
        <taxon>Magnoliopsida</taxon>
        <taxon>eudicotyledons</taxon>
        <taxon>Gunneridae</taxon>
        <taxon>Pentapetalae</taxon>
        <taxon>rosids</taxon>
        <taxon>fabids</taxon>
        <taxon>Fabales</taxon>
        <taxon>Fabaceae</taxon>
        <taxon>Papilionoideae</taxon>
        <taxon>50 kb inversion clade</taxon>
        <taxon>NPAAA clade</taxon>
        <taxon>indigoferoid/millettioid clade</taxon>
        <taxon>Phaseoleae</taxon>
        <taxon>Cajanus</taxon>
    </lineage>
</organism>
<gene>
    <name evidence="1" type="ORF">KK1_047624</name>
</gene>